<dbReference type="EMBL" id="CM015725">
    <property type="protein sequence ID" value="KAF3698486.1"/>
    <property type="molecule type" value="Genomic_DNA"/>
</dbReference>
<gene>
    <name evidence="1" type="ORF">EXN66_Car014167</name>
</gene>
<organism evidence="1 2">
    <name type="scientific">Channa argus</name>
    <name type="common">Northern snakehead</name>
    <name type="synonym">Ophicephalus argus</name>
    <dbReference type="NCBI Taxonomy" id="215402"/>
    <lineage>
        <taxon>Eukaryota</taxon>
        <taxon>Metazoa</taxon>
        <taxon>Chordata</taxon>
        <taxon>Craniata</taxon>
        <taxon>Vertebrata</taxon>
        <taxon>Euteleostomi</taxon>
        <taxon>Actinopterygii</taxon>
        <taxon>Neopterygii</taxon>
        <taxon>Teleostei</taxon>
        <taxon>Neoteleostei</taxon>
        <taxon>Acanthomorphata</taxon>
        <taxon>Anabantaria</taxon>
        <taxon>Anabantiformes</taxon>
        <taxon>Channoidei</taxon>
        <taxon>Channidae</taxon>
        <taxon>Channa</taxon>
    </lineage>
</organism>
<accession>A0A6G1Q8J8</accession>
<keyword evidence="2" id="KW-1185">Reference proteome</keyword>
<reference evidence="2" key="2">
    <citation type="submission" date="2019-02" db="EMBL/GenBank/DDBJ databases">
        <title>Opniocepnalus argus Var Kimnra genome.</title>
        <authorList>
            <person name="Zhou C."/>
            <person name="Xiao S."/>
        </authorList>
    </citation>
    <scope>NUCLEOTIDE SEQUENCE [LARGE SCALE GENOMIC DNA]</scope>
</reference>
<protein>
    <submittedName>
        <fullName evidence="1">Uncharacterized protein</fullName>
    </submittedName>
</protein>
<reference evidence="1 2" key="1">
    <citation type="submission" date="2019-02" db="EMBL/GenBank/DDBJ databases">
        <title>Opniocepnalus argus genome.</title>
        <authorList>
            <person name="Zhou C."/>
            <person name="Xiao S."/>
        </authorList>
    </citation>
    <scope>NUCLEOTIDE SEQUENCE [LARGE SCALE GENOMIC DNA]</scope>
    <source>
        <strain evidence="1">OARG1902GOOAL</strain>
        <tissue evidence="1">Muscle</tissue>
    </source>
</reference>
<dbReference type="AlphaFoldDB" id="A0A6G1Q8J8"/>
<dbReference type="Proteomes" id="UP000503349">
    <property type="component" value="Chromosome 14"/>
</dbReference>
<name>A0A6G1Q8J8_CHAAH</name>
<evidence type="ECO:0000313" key="2">
    <source>
        <dbReference type="Proteomes" id="UP000503349"/>
    </source>
</evidence>
<evidence type="ECO:0000313" key="1">
    <source>
        <dbReference type="EMBL" id="KAF3698486.1"/>
    </source>
</evidence>
<proteinExistence type="predicted"/>
<sequence>MPKKKKRVRWHQIGVMLGRLSMTSALCGWMNYTKASPSEEIVYIFFSKAIFFPVEVG</sequence>